<dbReference type="PANTHER" id="PTHR43677">
    <property type="entry name" value="SHORT-CHAIN DEHYDROGENASE/REDUCTASE"/>
    <property type="match status" value="1"/>
</dbReference>
<dbReference type="InterPro" id="IPR020843">
    <property type="entry name" value="ER"/>
</dbReference>
<dbReference type="InterPro" id="IPR051397">
    <property type="entry name" value="Zn-ADH-like_protein"/>
</dbReference>
<dbReference type="Pfam" id="PF00107">
    <property type="entry name" value="ADH_zinc_N"/>
    <property type="match status" value="1"/>
</dbReference>
<evidence type="ECO:0000256" key="1">
    <source>
        <dbReference type="ARBA" id="ARBA00010371"/>
    </source>
</evidence>
<dbReference type="GO" id="GO:0016491">
    <property type="term" value="F:oxidoreductase activity"/>
    <property type="evidence" value="ECO:0007669"/>
    <property type="project" value="InterPro"/>
</dbReference>
<dbReference type="AlphaFoldDB" id="A0A7R9QFE3"/>
<dbReference type="SUPFAM" id="SSF50129">
    <property type="entry name" value="GroES-like"/>
    <property type="match status" value="1"/>
</dbReference>
<organism evidence="3">
    <name type="scientific">Medioppia subpectinata</name>
    <dbReference type="NCBI Taxonomy" id="1979941"/>
    <lineage>
        <taxon>Eukaryota</taxon>
        <taxon>Metazoa</taxon>
        <taxon>Ecdysozoa</taxon>
        <taxon>Arthropoda</taxon>
        <taxon>Chelicerata</taxon>
        <taxon>Arachnida</taxon>
        <taxon>Acari</taxon>
        <taxon>Acariformes</taxon>
        <taxon>Sarcoptiformes</taxon>
        <taxon>Oribatida</taxon>
        <taxon>Brachypylina</taxon>
        <taxon>Oppioidea</taxon>
        <taxon>Oppiidae</taxon>
        <taxon>Medioppia</taxon>
    </lineage>
</organism>
<dbReference type="SMART" id="SM00829">
    <property type="entry name" value="PKS_ER"/>
    <property type="match status" value="1"/>
</dbReference>
<keyword evidence="4" id="KW-1185">Reference proteome</keyword>
<protein>
    <recommendedName>
        <fullName evidence="2">Enoyl reductase (ER) domain-containing protein</fullName>
    </recommendedName>
</protein>
<dbReference type="SUPFAM" id="SSF51735">
    <property type="entry name" value="NAD(P)-binding Rossmann-fold domains"/>
    <property type="match status" value="1"/>
</dbReference>
<dbReference type="InterPro" id="IPR011032">
    <property type="entry name" value="GroES-like_sf"/>
</dbReference>
<reference evidence="3" key="1">
    <citation type="submission" date="2020-11" db="EMBL/GenBank/DDBJ databases">
        <authorList>
            <person name="Tran Van P."/>
        </authorList>
    </citation>
    <scope>NUCLEOTIDE SEQUENCE</scope>
</reference>
<dbReference type="GO" id="GO:0008270">
    <property type="term" value="F:zinc ion binding"/>
    <property type="evidence" value="ECO:0007669"/>
    <property type="project" value="InterPro"/>
</dbReference>
<evidence type="ECO:0000313" key="4">
    <source>
        <dbReference type="Proteomes" id="UP000759131"/>
    </source>
</evidence>
<dbReference type="InterPro" id="IPR013154">
    <property type="entry name" value="ADH-like_N"/>
</dbReference>
<evidence type="ECO:0000259" key="2">
    <source>
        <dbReference type="SMART" id="SM00829"/>
    </source>
</evidence>
<gene>
    <name evidence="3" type="ORF">OSB1V03_LOCUS19800</name>
</gene>
<dbReference type="Pfam" id="PF08240">
    <property type="entry name" value="ADH_N"/>
    <property type="match status" value="1"/>
</dbReference>
<comment type="similarity">
    <text evidence="1">Belongs to the zinc-containing alcohol dehydrogenase family. Quinone oxidoreductase subfamily.</text>
</comment>
<dbReference type="Gene3D" id="3.40.50.720">
    <property type="entry name" value="NAD(P)-binding Rossmann-like Domain"/>
    <property type="match status" value="1"/>
</dbReference>
<dbReference type="InterPro" id="IPR036291">
    <property type="entry name" value="NAD(P)-bd_dom_sf"/>
</dbReference>
<dbReference type="Proteomes" id="UP000759131">
    <property type="component" value="Unassembled WGS sequence"/>
</dbReference>
<dbReference type="Gene3D" id="3.90.180.10">
    <property type="entry name" value="Medium-chain alcohol dehydrogenases, catalytic domain"/>
    <property type="match status" value="1"/>
</dbReference>
<feature type="domain" description="Enoyl reductase (ER)" evidence="2">
    <location>
        <begin position="16"/>
        <end position="211"/>
    </location>
</feature>
<dbReference type="OrthoDB" id="48317at2759"/>
<dbReference type="InterPro" id="IPR013149">
    <property type="entry name" value="ADH-like_C"/>
</dbReference>
<dbReference type="PROSITE" id="PS01162">
    <property type="entry name" value="QOR_ZETA_CRYSTAL"/>
    <property type="match status" value="1"/>
</dbReference>
<sequence length="212" mass="23065">MSKNYNKLSVFKKSTDFREAVRVVSVPLNPPNDDEVLVKTIYAGVNATDINISAGRYDPNSQLPFDVGLEALGIVESVGKNVTTFKVGQNVLTFGGPRTYAEYIYAKPDELIPIPSLKPEFIGLLVCGLTATIGLDELGRIQKGDKVLITASAGGTGHIGIQWAKQKGAYVIGLTSSEEKAKLLKELGTDRVINYKTENLDEVLTKEFPVLY</sequence>
<proteinExistence type="inferred from homology"/>
<dbReference type="EMBL" id="OC884742">
    <property type="protein sequence ID" value="CAD7643890.1"/>
    <property type="molecule type" value="Genomic_DNA"/>
</dbReference>
<dbReference type="PANTHER" id="PTHR43677:SF3">
    <property type="entry name" value="PROSTAGLANDIN REDUCTASE 3"/>
    <property type="match status" value="1"/>
</dbReference>
<evidence type="ECO:0000313" key="3">
    <source>
        <dbReference type="EMBL" id="CAD7643890.1"/>
    </source>
</evidence>
<dbReference type="EMBL" id="CAJPIZ010030167">
    <property type="protein sequence ID" value="CAG2119853.1"/>
    <property type="molecule type" value="Genomic_DNA"/>
</dbReference>
<dbReference type="GO" id="GO:0005739">
    <property type="term" value="C:mitochondrion"/>
    <property type="evidence" value="ECO:0007669"/>
    <property type="project" value="TreeGrafter"/>
</dbReference>
<dbReference type="InterPro" id="IPR002364">
    <property type="entry name" value="Quin_OxRdtase/zeta-crystal_CS"/>
</dbReference>
<name>A0A7R9QFE3_9ACAR</name>
<accession>A0A7R9QFE3</accession>